<keyword evidence="3" id="KW-1185">Reference proteome</keyword>
<dbReference type="EMBL" id="PGOL01000128">
    <property type="protein sequence ID" value="PKI76204.1"/>
    <property type="molecule type" value="Genomic_DNA"/>
</dbReference>
<proteinExistence type="predicted"/>
<comment type="caution">
    <text evidence="2">The sequence shown here is derived from an EMBL/GenBank/DDBJ whole genome shotgun (WGS) entry which is preliminary data.</text>
</comment>
<feature type="region of interest" description="Disordered" evidence="1">
    <location>
        <begin position="77"/>
        <end position="102"/>
    </location>
</feature>
<name>A0A2I0L686_PUNGR</name>
<feature type="region of interest" description="Disordered" evidence="1">
    <location>
        <begin position="1"/>
        <end position="22"/>
    </location>
</feature>
<dbReference type="Proteomes" id="UP000233551">
    <property type="component" value="Unassembled WGS sequence"/>
</dbReference>
<evidence type="ECO:0000313" key="3">
    <source>
        <dbReference type="Proteomes" id="UP000233551"/>
    </source>
</evidence>
<sequence length="102" mass="11426">MAPILPSHRLDPPSDPGGFSQCMSSPVLLRPKHLVQDELRFEHQDSTYYYFVALYGVGVLGDQYLPFKSSRPVSTRNMFLDSGQPPTTAHFDTPRTAREIGS</sequence>
<protein>
    <submittedName>
        <fullName evidence="2">Uncharacterized protein</fullName>
    </submittedName>
</protein>
<feature type="compositionally biased region" description="Basic and acidic residues" evidence="1">
    <location>
        <begin position="92"/>
        <end position="102"/>
    </location>
</feature>
<dbReference type="AlphaFoldDB" id="A0A2I0L686"/>
<gene>
    <name evidence="2" type="ORF">CRG98_003431</name>
</gene>
<organism evidence="2 3">
    <name type="scientific">Punica granatum</name>
    <name type="common">Pomegranate</name>
    <dbReference type="NCBI Taxonomy" id="22663"/>
    <lineage>
        <taxon>Eukaryota</taxon>
        <taxon>Viridiplantae</taxon>
        <taxon>Streptophyta</taxon>
        <taxon>Embryophyta</taxon>
        <taxon>Tracheophyta</taxon>
        <taxon>Spermatophyta</taxon>
        <taxon>Magnoliopsida</taxon>
        <taxon>eudicotyledons</taxon>
        <taxon>Gunneridae</taxon>
        <taxon>Pentapetalae</taxon>
        <taxon>rosids</taxon>
        <taxon>malvids</taxon>
        <taxon>Myrtales</taxon>
        <taxon>Lythraceae</taxon>
        <taxon>Punica</taxon>
    </lineage>
</organism>
<evidence type="ECO:0000256" key="1">
    <source>
        <dbReference type="SAM" id="MobiDB-lite"/>
    </source>
</evidence>
<accession>A0A2I0L686</accession>
<evidence type="ECO:0000313" key="2">
    <source>
        <dbReference type="EMBL" id="PKI76204.1"/>
    </source>
</evidence>
<reference evidence="2 3" key="1">
    <citation type="submission" date="2017-11" db="EMBL/GenBank/DDBJ databases">
        <title>De-novo sequencing of pomegranate (Punica granatum L.) genome.</title>
        <authorList>
            <person name="Akparov Z."/>
            <person name="Amiraslanov A."/>
            <person name="Hajiyeva S."/>
            <person name="Abbasov M."/>
            <person name="Kaur K."/>
            <person name="Hamwieh A."/>
            <person name="Solovyev V."/>
            <person name="Salamov A."/>
            <person name="Braich B."/>
            <person name="Kosarev P."/>
            <person name="Mahmoud A."/>
            <person name="Hajiyev E."/>
            <person name="Babayeva S."/>
            <person name="Izzatullayeva V."/>
            <person name="Mammadov A."/>
            <person name="Mammadov A."/>
            <person name="Sharifova S."/>
            <person name="Ojaghi J."/>
            <person name="Eynullazada K."/>
            <person name="Bayramov B."/>
            <person name="Abdulazimova A."/>
            <person name="Shahmuradov I."/>
        </authorList>
    </citation>
    <scope>NUCLEOTIDE SEQUENCE [LARGE SCALE GENOMIC DNA]</scope>
    <source>
        <strain evidence="3">cv. AG2017</strain>
        <tissue evidence="2">Leaf</tissue>
    </source>
</reference>